<evidence type="ECO:0000256" key="3">
    <source>
        <dbReference type="ARBA" id="ARBA00022448"/>
    </source>
</evidence>
<proteinExistence type="inferred from homology"/>
<evidence type="ECO:0000256" key="7">
    <source>
        <dbReference type="ARBA" id="ARBA00023136"/>
    </source>
</evidence>
<evidence type="ECO:0000313" key="9">
    <source>
        <dbReference type="EMBL" id="KAK4374230.1"/>
    </source>
</evidence>
<keyword evidence="5" id="KW-0029">Amino-acid transport</keyword>
<dbReference type="InterPro" id="IPR040359">
    <property type="entry name" value="GDU"/>
</dbReference>
<dbReference type="PANTHER" id="PTHR33228:SF43">
    <property type="entry name" value="PROTEIN GLUTAMINE DUMPER 2-LIKE"/>
    <property type="match status" value="1"/>
</dbReference>
<accession>A0AAE1VV43</accession>
<organism evidence="9 10">
    <name type="scientific">Anisodus tanguticus</name>
    <dbReference type="NCBI Taxonomy" id="243964"/>
    <lineage>
        <taxon>Eukaryota</taxon>
        <taxon>Viridiplantae</taxon>
        <taxon>Streptophyta</taxon>
        <taxon>Embryophyta</taxon>
        <taxon>Tracheophyta</taxon>
        <taxon>Spermatophyta</taxon>
        <taxon>Magnoliopsida</taxon>
        <taxon>eudicotyledons</taxon>
        <taxon>Gunneridae</taxon>
        <taxon>Pentapetalae</taxon>
        <taxon>asterids</taxon>
        <taxon>lamiids</taxon>
        <taxon>Solanales</taxon>
        <taxon>Solanaceae</taxon>
        <taxon>Solanoideae</taxon>
        <taxon>Hyoscyameae</taxon>
        <taxon>Anisodus</taxon>
    </lineage>
</organism>
<dbReference type="AlphaFoldDB" id="A0AAE1VV43"/>
<reference evidence="9" key="1">
    <citation type="submission" date="2023-12" db="EMBL/GenBank/DDBJ databases">
        <title>Genome assembly of Anisodus tanguticus.</title>
        <authorList>
            <person name="Wang Y.-J."/>
        </authorList>
    </citation>
    <scope>NUCLEOTIDE SEQUENCE</scope>
    <source>
        <strain evidence="9">KB-2021</strain>
        <tissue evidence="9">Leaf</tissue>
    </source>
</reference>
<evidence type="ECO:0000256" key="4">
    <source>
        <dbReference type="ARBA" id="ARBA00022692"/>
    </source>
</evidence>
<dbReference type="Proteomes" id="UP001291623">
    <property type="component" value="Unassembled WGS sequence"/>
</dbReference>
<evidence type="ECO:0000256" key="2">
    <source>
        <dbReference type="ARBA" id="ARBA00009977"/>
    </source>
</evidence>
<keyword evidence="7" id="KW-0472">Membrane</keyword>
<dbReference type="EMBL" id="JAVYJV010000003">
    <property type="protein sequence ID" value="KAK4374230.1"/>
    <property type="molecule type" value="Genomic_DNA"/>
</dbReference>
<feature type="chain" id="PRO_5042033203" evidence="8">
    <location>
        <begin position="21"/>
        <end position="103"/>
    </location>
</feature>
<evidence type="ECO:0000313" key="10">
    <source>
        <dbReference type="Proteomes" id="UP001291623"/>
    </source>
</evidence>
<sequence length="103" mass="11467">MLGLIAFALVILACSYWKRSGEIRDAGAGEKLKVVPIFEEKIVVIMAGDLNPTFLATPISIGDKNGSKVEKKLEMMSEELGDEKLKEEVIREVIRDQNHVESH</sequence>
<gene>
    <name evidence="9" type="ORF">RND71_004907</name>
</gene>
<feature type="signal peptide" evidence="8">
    <location>
        <begin position="1"/>
        <end position="20"/>
    </location>
</feature>
<dbReference type="GO" id="GO:0016020">
    <property type="term" value="C:membrane"/>
    <property type="evidence" value="ECO:0007669"/>
    <property type="project" value="UniProtKB-SubCell"/>
</dbReference>
<dbReference type="GO" id="GO:0006865">
    <property type="term" value="P:amino acid transport"/>
    <property type="evidence" value="ECO:0007669"/>
    <property type="project" value="UniProtKB-KW"/>
</dbReference>
<dbReference type="GO" id="GO:0080143">
    <property type="term" value="P:regulation of amino acid export"/>
    <property type="evidence" value="ECO:0007669"/>
    <property type="project" value="InterPro"/>
</dbReference>
<keyword evidence="3" id="KW-0813">Transport</keyword>
<comment type="caution">
    <text evidence="9">The sequence shown here is derived from an EMBL/GenBank/DDBJ whole genome shotgun (WGS) entry which is preliminary data.</text>
</comment>
<comment type="similarity">
    <text evidence="2">Belongs to the GLUTAMINE DUMPER 1 (TC 9.B.60) family.</text>
</comment>
<protein>
    <submittedName>
        <fullName evidence="9">Uncharacterized protein</fullName>
    </submittedName>
</protein>
<keyword evidence="6" id="KW-1133">Transmembrane helix</keyword>
<keyword evidence="4" id="KW-0812">Transmembrane</keyword>
<keyword evidence="10" id="KW-1185">Reference proteome</keyword>
<evidence type="ECO:0000256" key="5">
    <source>
        <dbReference type="ARBA" id="ARBA00022970"/>
    </source>
</evidence>
<evidence type="ECO:0000256" key="8">
    <source>
        <dbReference type="SAM" id="SignalP"/>
    </source>
</evidence>
<keyword evidence="8" id="KW-0732">Signal</keyword>
<evidence type="ECO:0000256" key="1">
    <source>
        <dbReference type="ARBA" id="ARBA00004167"/>
    </source>
</evidence>
<name>A0AAE1VV43_9SOLA</name>
<comment type="subcellular location">
    <subcellularLocation>
        <location evidence="1">Membrane</location>
        <topology evidence="1">Single-pass membrane protein</topology>
    </subcellularLocation>
</comment>
<dbReference type="PANTHER" id="PTHR33228">
    <property type="entry name" value="PROTEIN GLUTAMINE DUMPER 4-RELATED"/>
    <property type="match status" value="1"/>
</dbReference>
<evidence type="ECO:0000256" key="6">
    <source>
        <dbReference type="ARBA" id="ARBA00022989"/>
    </source>
</evidence>